<evidence type="ECO:0000256" key="2">
    <source>
        <dbReference type="ARBA" id="ARBA00022679"/>
    </source>
</evidence>
<evidence type="ECO:0000313" key="9">
    <source>
        <dbReference type="EMBL" id="KAJ4458506.1"/>
    </source>
</evidence>
<sequence>MSAPPPPAAVAPAAPPQQAPFPLTFTVHATWNKARVATLSLPHNPRCRTPMFMPVGTQGAIKGLTAQQMEDLDVDLILGNTYFLSLRPGGEAMEKLGGLHKFASWRRAMLTDSGGFQMVSLLDLSELTEEGVSFISPVDGTRMLLTPEKSIQIQNQIGADVMMALDDVVSSLTTGPRVEEAMHRTIRWLDRCYAAHKRPTEQNLFAIVQGGLDPRLRTMCMAEMKKRDGHIPGYAIGGLSGGEDKNLFWRVVHQCTSELPQNKPRYLMGVGYPLDLLVCSALGVDMFDCVYPCRTARFGTALADCPGGVIHLRSDKFALSKEPIDAQCHCMVCHEYTMGRLHQLACHEGGAELITMHNIAYQMRHMQRIRDAIKGGTFPDLVRYFIRTLHPKGDLPTWAKDALEAAGLPDLGLEELRQMAPPKEIPTPVQEEAKDDDEE</sequence>
<gene>
    <name evidence="9" type="ORF">PAPYR_5699</name>
</gene>
<evidence type="ECO:0000256" key="1">
    <source>
        <dbReference type="ARBA" id="ARBA00022676"/>
    </source>
</evidence>
<keyword evidence="1 6" id="KW-0328">Glycosyltransferase</keyword>
<feature type="binding site" evidence="6">
    <location>
        <position position="330"/>
    </location>
    <ligand>
        <name>Zn(2+)</name>
        <dbReference type="ChEBI" id="CHEBI:29105"/>
    </ligand>
</feature>
<evidence type="ECO:0000259" key="8">
    <source>
        <dbReference type="Pfam" id="PF01702"/>
    </source>
</evidence>
<dbReference type="EMBL" id="JAPMOS010000028">
    <property type="protein sequence ID" value="KAJ4458506.1"/>
    <property type="molecule type" value="Genomic_DNA"/>
</dbReference>
<dbReference type="EC" id="2.4.2.64" evidence="6"/>
<dbReference type="InterPro" id="IPR036511">
    <property type="entry name" value="TGT-like_sf"/>
</dbReference>
<dbReference type="HAMAP" id="MF_00168">
    <property type="entry name" value="Q_tRNA_Tgt"/>
    <property type="match status" value="1"/>
</dbReference>
<keyword evidence="4 6" id="KW-0479">Metal-binding</keyword>
<comment type="similarity">
    <text evidence="6">Belongs to the queuine tRNA-ribosyltransferase family.</text>
</comment>
<comment type="subunit">
    <text evidence="6">Heterodimer of a catalytic subunit and an accessory subunit.</text>
</comment>
<dbReference type="SUPFAM" id="SSF51713">
    <property type="entry name" value="tRNA-guanine transglycosylase"/>
    <property type="match status" value="1"/>
</dbReference>
<evidence type="ECO:0000256" key="5">
    <source>
        <dbReference type="ARBA" id="ARBA00022833"/>
    </source>
</evidence>
<feature type="domain" description="tRNA-guanine(15) transglycosylase-like" evidence="8">
    <location>
        <begin position="33"/>
        <end position="388"/>
    </location>
</feature>
<accession>A0ABQ8UKM3</accession>
<comment type="catalytic activity">
    <reaction evidence="6">
        <text>guanosine(34) in tRNA + queuine = queuosine(34) in tRNA + guanine</text>
        <dbReference type="Rhea" id="RHEA:16633"/>
        <dbReference type="Rhea" id="RHEA-COMP:10341"/>
        <dbReference type="Rhea" id="RHEA-COMP:18571"/>
        <dbReference type="ChEBI" id="CHEBI:16235"/>
        <dbReference type="ChEBI" id="CHEBI:17433"/>
        <dbReference type="ChEBI" id="CHEBI:74269"/>
        <dbReference type="ChEBI" id="CHEBI:194431"/>
        <dbReference type="EC" id="2.4.2.64"/>
    </reaction>
</comment>
<proteinExistence type="inferred from homology"/>
<feature type="binding site" evidence="6">
    <location>
        <position position="333"/>
    </location>
    <ligand>
        <name>Zn(2+)</name>
        <dbReference type="ChEBI" id="CHEBI:29105"/>
    </ligand>
</feature>
<comment type="caution">
    <text evidence="6">Lacks conserved residue(s) required for the propagation of feature annotation.</text>
</comment>
<dbReference type="Gene3D" id="3.20.20.105">
    <property type="entry name" value="Queuine tRNA-ribosyltransferase-like"/>
    <property type="match status" value="1"/>
</dbReference>
<name>A0ABQ8UKM3_9EUKA</name>
<keyword evidence="2 6" id="KW-0808">Transferase</keyword>
<evidence type="ECO:0000313" key="10">
    <source>
        <dbReference type="Proteomes" id="UP001141327"/>
    </source>
</evidence>
<evidence type="ECO:0000256" key="3">
    <source>
        <dbReference type="ARBA" id="ARBA00022694"/>
    </source>
</evidence>
<feature type="binding site" evidence="6">
    <location>
        <begin position="112"/>
        <end position="116"/>
    </location>
    <ligand>
        <name>substrate</name>
    </ligand>
</feature>
<dbReference type="InterPro" id="IPR002616">
    <property type="entry name" value="tRNA_ribo_trans-like"/>
</dbReference>
<comment type="subcellular location">
    <subcellularLocation>
        <location evidence="6">Cytoplasm</location>
    </subcellularLocation>
</comment>
<keyword evidence="3 6" id="KW-0819">tRNA processing</keyword>
<dbReference type="PANTHER" id="PTHR43530">
    <property type="entry name" value="QUEUINE TRNA-RIBOSYLTRANSFERASE CATALYTIC SUBUNIT 1"/>
    <property type="match status" value="1"/>
</dbReference>
<feature type="region of interest" description="RNA binding" evidence="6">
    <location>
        <begin position="269"/>
        <end position="275"/>
    </location>
</feature>
<comment type="cofactor">
    <cofactor evidence="6">
        <name>Zn(2+)</name>
        <dbReference type="ChEBI" id="CHEBI:29105"/>
    </cofactor>
</comment>
<reference evidence="9" key="1">
    <citation type="journal article" date="2022" name="bioRxiv">
        <title>Genomics of Preaxostyla Flagellates Illuminates Evolutionary Transitions and the Path Towards Mitochondrial Loss.</title>
        <authorList>
            <person name="Novak L.V.F."/>
            <person name="Treitli S.C."/>
            <person name="Pyrih J."/>
            <person name="Halakuc P."/>
            <person name="Pipaliya S.V."/>
            <person name="Vacek V."/>
            <person name="Brzon O."/>
            <person name="Soukal P."/>
            <person name="Eme L."/>
            <person name="Dacks J.B."/>
            <person name="Karnkowska A."/>
            <person name="Elias M."/>
            <person name="Hampl V."/>
        </authorList>
    </citation>
    <scope>NUCLEOTIDE SEQUENCE</scope>
    <source>
        <strain evidence="9">RCP-MX</strain>
    </source>
</reference>
<dbReference type="NCBIfam" id="TIGR00430">
    <property type="entry name" value="Q_tRNA_tgt"/>
    <property type="match status" value="1"/>
</dbReference>
<feature type="active site" description="Proton acceptor" evidence="6">
    <location>
        <position position="112"/>
    </location>
</feature>
<evidence type="ECO:0000256" key="7">
    <source>
        <dbReference type="SAM" id="MobiDB-lite"/>
    </source>
</evidence>
<feature type="binding site" evidence="6">
    <location>
        <position position="357"/>
    </location>
    <ligand>
        <name>Zn(2+)</name>
        <dbReference type="ChEBI" id="CHEBI:29105"/>
    </ligand>
</feature>
<dbReference type="Proteomes" id="UP001141327">
    <property type="component" value="Unassembled WGS sequence"/>
</dbReference>
<keyword evidence="5 6" id="KW-0862">Zinc</keyword>
<dbReference type="PANTHER" id="PTHR43530:SF1">
    <property type="entry name" value="QUEUINE TRNA-RIBOSYLTRANSFERASE CATALYTIC SUBUNIT 1"/>
    <property type="match status" value="1"/>
</dbReference>
<evidence type="ECO:0000256" key="4">
    <source>
        <dbReference type="ARBA" id="ARBA00022723"/>
    </source>
</evidence>
<organism evidence="9 10">
    <name type="scientific">Paratrimastix pyriformis</name>
    <dbReference type="NCBI Taxonomy" id="342808"/>
    <lineage>
        <taxon>Eukaryota</taxon>
        <taxon>Metamonada</taxon>
        <taxon>Preaxostyla</taxon>
        <taxon>Paratrimastigidae</taxon>
        <taxon>Paratrimastix</taxon>
    </lineage>
</organism>
<feature type="active site" description="Nucleophile" evidence="6">
    <location>
        <position position="288"/>
    </location>
</feature>
<feature type="region of interest" description="Disordered" evidence="7">
    <location>
        <begin position="413"/>
        <end position="439"/>
    </location>
</feature>
<feature type="binding site" evidence="6">
    <location>
        <position position="328"/>
    </location>
    <ligand>
        <name>Zn(2+)</name>
        <dbReference type="ChEBI" id="CHEBI:29105"/>
    </ligand>
</feature>
<keyword evidence="10" id="KW-1185">Reference proteome</keyword>
<comment type="caution">
    <text evidence="9">The sequence shown here is derived from an EMBL/GenBank/DDBJ whole genome shotgun (WGS) entry which is preliminary data.</text>
</comment>
<evidence type="ECO:0000256" key="6">
    <source>
        <dbReference type="HAMAP-Rule" id="MF_03218"/>
    </source>
</evidence>
<dbReference type="InterPro" id="IPR004803">
    <property type="entry name" value="TGT"/>
</dbReference>
<protein>
    <recommendedName>
        <fullName evidence="6">Queuine tRNA-ribosyltransferase catalytic subunit 1</fullName>
        <ecNumber evidence="6">2.4.2.64</ecNumber>
    </recommendedName>
    <alternativeName>
        <fullName evidence="6">Guanine insertion enzyme</fullName>
    </alternativeName>
    <alternativeName>
        <fullName evidence="6">tRNA-guanine transglycosylase</fullName>
    </alternativeName>
</protein>
<feature type="binding site" evidence="6">
    <location>
        <position position="166"/>
    </location>
    <ligand>
        <name>substrate</name>
    </ligand>
</feature>
<feature type="binding site" evidence="6">
    <location>
        <position position="238"/>
    </location>
    <ligand>
        <name>substrate</name>
    </ligand>
</feature>
<dbReference type="Pfam" id="PF01702">
    <property type="entry name" value="TGT"/>
    <property type="match status" value="1"/>
</dbReference>
<dbReference type="NCBIfam" id="TIGR00449">
    <property type="entry name" value="tgt_general"/>
    <property type="match status" value="1"/>
</dbReference>
<comment type="function">
    <text evidence="6">Catalytic subunit of the queuine tRNA-ribosyltransferase (TGT) that catalyzes the base-exchange of a guanine (G) residue with queuine (Q) at position 34 (anticodon wobble position) in tRNAs with GU(N) anticodons (tRNA-Asp, -Asn, -His and -Tyr), resulting in the hypermodified nucleoside queuosine (7-(((4,5-cis-dihydroxy-2-cyclopenten-1-yl)amino)methyl)-7-deazaguanosine). Catalysis occurs through a double-displacement mechanism. The nucleophile active site attacks the C1' of nucleotide 34 to detach the guanine base from the RNA, forming a covalent enzyme-RNA intermediate. The proton acceptor active site deprotonates the incoming queuine, allowing a nucleophilic attack on the C1' of the ribose to form the product.</text>
</comment>
<feature type="binding site" evidence="6">
    <location>
        <position position="209"/>
    </location>
    <ligand>
        <name>substrate</name>
    </ligand>
</feature>
<keyword evidence="6" id="KW-0963">Cytoplasm</keyword>